<dbReference type="InterPro" id="IPR035994">
    <property type="entry name" value="Nucleoside_phosphorylase_sf"/>
</dbReference>
<evidence type="ECO:0000313" key="3">
    <source>
        <dbReference type="EMBL" id="PWI69594.1"/>
    </source>
</evidence>
<feature type="domain" description="Nucleoside phosphorylase" evidence="2">
    <location>
        <begin position="295"/>
        <end position="569"/>
    </location>
</feature>
<accession>A0A2U3E540</accession>
<name>A0A2U3E540_PURLI</name>
<comment type="caution">
    <text evidence="3">The sequence shown here is derived from an EMBL/GenBank/DDBJ whole genome shotgun (WGS) entry which is preliminary data.</text>
</comment>
<sequence length="642" mass="70282">MSRTYERWIYTKSCEFPPDGCLSLGQILAEPKDPAYVLQPLGPLPLLEGMKIETTSRDNVRLEDKDELSGHFKAWAKLGCLPARFSSSLRASRSDQFTWHFKKLESQVFSPSLDYVGNAMRHGDVQASLKKWLFKRRVYMVTGVRVVSGASMKRKDQSAISASISAEAPLDESVSAGAEGGVASSSVDSEEFDKATDFVFAYRLNEVSYRGKVKHKPYTGGETESSGRPQEPKPSEIEIDDFEVLKLSDRPLAGGADDFERTSIPGFDNVECFGHEAQPRDRAELRLQVERDSVGWIAALPVEMAAALSALDENHGKPLTQHAKDHNSYTLGRIGEHNIVIACLPAGGYGTINAAHVASQMVVSFPQIRFGLLVGIAGGIPSAQHDIRLGDIVISKPEGILSGVVQYDFGKVRDGDLFVRTGNLAKPPPVVLNGLASLQTQYELGKGRIAQCLQKLFQDEDGSDKLTHEHLDDTATCDSCESEEEVQREERSTSDPVIHYGTIASGNRVVKSAEERDKEGSLLGALCFEMEAAGIMDNFPCLVIRGICDYSDSHKNKRWQRYSAATAAAYAVEFLCHISSHDVRDTPAATEAKTFAPQVPAPAAVEITPDEPLVVKPPKRGTRSKHKHHSKATSVAETRPNE</sequence>
<proteinExistence type="predicted"/>
<feature type="compositionally biased region" description="Basic residues" evidence="1">
    <location>
        <begin position="617"/>
        <end position="631"/>
    </location>
</feature>
<dbReference type="InterPro" id="IPR053137">
    <property type="entry name" value="NLR-like"/>
</dbReference>
<organism evidence="3 4">
    <name type="scientific">Purpureocillium lilacinum</name>
    <name type="common">Paecilomyces lilacinus</name>
    <dbReference type="NCBI Taxonomy" id="33203"/>
    <lineage>
        <taxon>Eukaryota</taxon>
        <taxon>Fungi</taxon>
        <taxon>Dikarya</taxon>
        <taxon>Ascomycota</taxon>
        <taxon>Pezizomycotina</taxon>
        <taxon>Sordariomycetes</taxon>
        <taxon>Hypocreomycetidae</taxon>
        <taxon>Hypocreales</taxon>
        <taxon>Ophiocordycipitaceae</taxon>
        <taxon>Purpureocillium</taxon>
    </lineage>
</organism>
<dbReference type="SUPFAM" id="SSF53167">
    <property type="entry name" value="Purine and uridine phosphorylases"/>
    <property type="match status" value="1"/>
</dbReference>
<dbReference type="Proteomes" id="UP000245956">
    <property type="component" value="Unassembled WGS sequence"/>
</dbReference>
<protein>
    <recommendedName>
        <fullName evidence="2">Nucleoside phosphorylase domain-containing protein</fullName>
    </recommendedName>
</protein>
<dbReference type="PANTHER" id="PTHR46082">
    <property type="entry name" value="ATP/GTP-BINDING PROTEIN-RELATED"/>
    <property type="match status" value="1"/>
</dbReference>
<dbReference type="PANTHER" id="PTHR46082:SF11">
    <property type="entry name" value="AAA+ ATPASE DOMAIN-CONTAINING PROTEIN-RELATED"/>
    <property type="match status" value="1"/>
</dbReference>
<dbReference type="Pfam" id="PF01048">
    <property type="entry name" value="PNP_UDP_1"/>
    <property type="match status" value="1"/>
</dbReference>
<dbReference type="Gene3D" id="3.40.50.1580">
    <property type="entry name" value="Nucleoside phosphorylase domain"/>
    <property type="match status" value="1"/>
</dbReference>
<feature type="region of interest" description="Disordered" evidence="1">
    <location>
        <begin position="609"/>
        <end position="642"/>
    </location>
</feature>
<evidence type="ECO:0000313" key="4">
    <source>
        <dbReference type="Proteomes" id="UP000245956"/>
    </source>
</evidence>
<dbReference type="AlphaFoldDB" id="A0A2U3E540"/>
<gene>
    <name evidence="3" type="ORF">PCL_00506</name>
</gene>
<dbReference type="InterPro" id="IPR000845">
    <property type="entry name" value="Nucleoside_phosphorylase_d"/>
</dbReference>
<dbReference type="EMBL" id="LCWV01000011">
    <property type="protein sequence ID" value="PWI69594.1"/>
    <property type="molecule type" value="Genomic_DNA"/>
</dbReference>
<evidence type="ECO:0000259" key="2">
    <source>
        <dbReference type="Pfam" id="PF01048"/>
    </source>
</evidence>
<feature type="region of interest" description="Disordered" evidence="1">
    <location>
        <begin position="214"/>
        <end position="240"/>
    </location>
</feature>
<dbReference type="GO" id="GO:0009116">
    <property type="term" value="P:nucleoside metabolic process"/>
    <property type="evidence" value="ECO:0007669"/>
    <property type="project" value="InterPro"/>
</dbReference>
<reference evidence="3 4" key="1">
    <citation type="journal article" date="2016" name="Front. Microbiol.">
        <title>Genome and transcriptome sequences reveal the specific parasitism of the nematophagous Purpureocillium lilacinum 36-1.</title>
        <authorList>
            <person name="Xie J."/>
            <person name="Li S."/>
            <person name="Mo C."/>
            <person name="Xiao X."/>
            <person name="Peng D."/>
            <person name="Wang G."/>
            <person name="Xiao Y."/>
        </authorList>
    </citation>
    <scope>NUCLEOTIDE SEQUENCE [LARGE SCALE GENOMIC DNA]</scope>
    <source>
        <strain evidence="3 4">36-1</strain>
    </source>
</reference>
<evidence type="ECO:0000256" key="1">
    <source>
        <dbReference type="SAM" id="MobiDB-lite"/>
    </source>
</evidence>
<dbReference type="GO" id="GO:0003824">
    <property type="term" value="F:catalytic activity"/>
    <property type="evidence" value="ECO:0007669"/>
    <property type="project" value="InterPro"/>
</dbReference>